<dbReference type="EMBL" id="BARV01008411">
    <property type="protein sequence ID" value="GAI03599.1"/>
    <property type="molecule type" value="Genomic_DNA"/>
</dbReference>
<evidence type="ECO:0000313" key="1">
    <source>
        <dbReference type="EMBL" id="GAI03599.1"/>
    </source>
</evidence>
<gene>
    <name evidence="1" type="ORF">S06H3_16917</name>
</gene>
<reference evidence="1" key="1">
    <citation type="journal article" date="2014" name="Front. Microbiol.">
        <title>High frequency of phylogenetically diverse reductive dehalogenase-homologous genes in deep subseafloor sedimentary metagenomes.</title>
        <authorList>
            <person name="Kawai M."/>
            <person name="Futagami T."/>
            <person name="Toyoda A."/>
            <person name="Takaki Y."/>
            <person name="Nishi S."/>
            <person name="Hori S."/>
            <person name="Arai W."/>
            <person name="Tsubouchi T."/>
            <person name="Morono Y."/>
            <person name="Uchiyama I."/>
            <person name="Ito T."/>
            <person name="Fujiyama A."/>
            <person name="Inagaki F."/>
            <person name="Takami H."/>
        </authorList>
    </citation>
    <scope>NUCLEOTIDE SEQUENCE</scope>
    <source>
        <strain evidence="1">Expedition CK06-06</strain>
    </source>
</reference>
<proteinExistence type="predicted"/>
<feature type="non-terminal residue" evidence="1">
    <location>
        <position position="55"/>
    </location>
</feature>
<sequence length="55" mass="6318">MITHDENKENYSYKLNGNSRLKPITIFINPTCARAQANTAEFIKALCEYLKNTQP</sequence>
<protein>
    <submittedName>
        <fullName evidence="1">Uncharacterized protein</fullName>
    </submittedName>
</protein>
<dbReference type="AlphaFoldDB" id="X1MB72"/>
<accession>X1MB72</accession>
<organism evidence="1">
    <name type="scientific">marine sediment metagenome</name>
    <dbReference type="NCBI Taxonomy" id="412755"/>
    <lineage>
        <taxon>unclassified sequences</taxon>
        <taxon>metagenomes</taxon>
        <taxon>ecological metagenomes</taxon>
    </lineage>
</organism>
<comment type="caution">
    <text evidence="1">The sequence shown here is derived from an EMBL/GenBank/DDBJ whole genome shotgun (WGS) entry which is preliminary data.</text>
</comment>
<name>X1MB72_9ZZZZ</name>